<dbReference type="Gene3D" id="3.90.79.10">
    <property type="entry name" value="Nucleoside Triphosphate Pyrophosphohydrolase"/>
    <property type="match status" value="1"/>
</dbReference>
<evidence type="ECO:0000313" key="9">
    <source>
        <dbReference type="EMBL" id="MBB5373616.1"/>
    </source>
</evidence>
<proteinExistence type="predicted"/>
<evidence type="ECO:0000256" key="4">
    <source>
        <dbReference type="ARBA" id="ARBA00022801"/>
    </source>
</evidence>
<feature type="region of interest" description="Disordered" evidence="7">
    <location>
        <begin position="55"/>
        <end position="75"/>
    </location>
</feature>
<dbReference type="InterPro" id="IPR000086">
    <property type="entry name" value="NUDIX_hydrolase_dom"/>
</dbReference>
<reference evidence="9 10" key="1">
    <citation type="submission" date="2020-08" db="EMBL/GenBank/DDBJ databases">
        <title>Genomic Encyclopedia of Type Strains, Phase IV (KMG-IV): sequencing the most valuable type-strain genomes for metagenomic binning, comparative biology and taxonomic classification.</title>
        <authorList>
            <person name="Goeker M."/>
        </authorList>
    </citation>
    <scope>NUCLEOTIDE SEQUENCE [LARGE SCALE GENOMIC DNA]</scope>
    <source>
        <strain evidence="9 10">DSM 27026</strain>
    </source>
</reference>
<keyword evidence="4" id="KW-0378">Hydrolase</keyword>
<accession>A0A840VD41</accession>
<dbReference type="InterPro" id="IPR045121">
    <property type="entry name" value="CoAse"/>
</dbReference>
<sequence length="189" mass="20933">MAVPLTEAELRRRLPPGFGHARLSAPRHKPAAVLVALEPERGVWLTRRAAAMPSHAGQVSFPGGKIEPQDDSPEAAALREAQEEIGLDPGCVEILGRMDDHVTLTGFHIAPVIGLVPKNVQLRAEPGEVEEIFCLSFEVLLDPALPRRRRAVMSGRELAFYIWPHRDHVIWGATGEMLRRLALRLRGEE</sequence>
<keyword evidence="3" id="KW-0479">Metal-binding</keyword>
<dbReference type="CDD" id="cd03426">
    <property type="entry name" value="NUDIX_CoAse_Nudt7"/>
    <property type="match status" value="1"/>
</dbReference>
<keyword evidence="6" id="KW-0464">Manganese</keyword>
<evidence type="ECO:0000256" key="3">
    <source>
        <dbReference type="ARBA" id="ARBA00022723"/>
    </source>
</evidence>
<dbReference type="Proteomes" id="UP000553706">
    <property type="component" value="Unassembled WGS sequence"/>
</dbReference>
<evidence type="ECO:0000259" key="8">
    <source>
        <dbReference type="PROSITE" id="PS51462"/>
    </source>
</evidence>
<keyword evidence="10" id="KW-1185">Reference proteome</keyword>
<dbReference type="PANTHER" id="PTHR12992:SF11">
    <property type="entry name" value="MITOCHONDRIAL COENZYME A DIPHOSPHATASE NUDT8"/>
    <property type="match status" value="1"/>
</dbReference>
<evidence type="ECO:0000256" key="6">
    <source>
        <dbReference type="ARBA" id="ARBA00023211"/>
    </source>
</evidence>
<dbReference type="InterPro" id="IPR015797">
    <property type="entry name" value="NUDIX_hydrolase-like_dom_sf"/>
</dbReference>
<comment type="cofactor">
    <cofactor evidence="1">
        <name>Mn(2+)</name>
        <dbReference type="ChEBI" id="CHEBI:29035"/>
    </cofactor>
</comment>
<name>A0A840VD41_9PROT</name>
<evidence type="ECO:0000256" key="2">
    <source>
        <dbReference type="ARBA" id="ARBA00001946"/>
    </source>
</evidence>
<dbReference type="Pfam" id="PF00293">
    <property type="entry name" value="NUDIX"/>
    <property type="match status" value="1"/>
</dbReference>
<protein>
    <submittedName>
        <fullName evidence="9">8-oxo-dGTP pyrophosphatase MutT (NUDIX family)</fullName>
    </submittedName>
</protein>
<feature type="domain" description="Nudix hydrolase" evidence="8">
    <location>
        <begin position="26"/>
        <end position="158"/>
    </location>
</feature>
<gene>
    <name evidence="9" type="ORF">HNP71_001880</name>
</gene>
<dbReference type="GO" id="GO:0046872">
    <property type="term" value="F:metal ion binding"/>
    <property type="evidence" value="ECO:0007669"/>
    <property type="project" value="UniProtKB-KW"/>
</dbReference>
<dbReference type="AlphaFoldDB" id="A0A840VD41"/>
<dbReference type="PROSITE" id="PS51462">
    <property type="entry name" value="NUDIX"/>
    <property type="match status" value="1"/>
</dbReference>
<keyword evidence="5" id="KW-0460">Magnesium</keyword>
<dbReference type="SUPFAM" id="SSF55811">
    <property type="entry name" value="Nudix"/>
    <property type="match status" value="1"/>
</dbReference>
<comment type="cofactor">
    <cofactor evidence="2">
        <name>Mg(2+)</name>
        <dbReference type="ChEBI" id="CHEBI:18420"/>
    </cofactor>
</comment>
<organism evidence="9 10">
    <name type="scientific">Acidocella aromatica</name>
    <dbReference type="NCBI Taxonomy" id="1303579"/>
    <lineage>
        <taxon>Bacteria</taxon>
        <taxon>Pseudomonadati</taxon>
        <taxon>Pseudomonadota</taxon>
        <taxon>Alphaproteobacteria</taxon>
        <taxon>Acetobacterales</taxon>
        <taxon>Acidocellaceae</taxon>
        <taxon>Acidocella</taxon>
    </lineage>
</organism>
<evidence type="ECO:0000313" key="10">
    <source>
        <dbReference type="Proteomes" id="UP000553706"/>
    </source>
</evidence>
<dbReference type="GO" id="GO:0010945">
    <property type="term" value="F:coenzyme A diphosphatase activity"/>
    <property type="evidence" value="ECO:0007669"/>
    <property type="project" value="InterPro"/>
</dbReference>
<dbReference type="PANTHER" id="PTHR12992">
    <property type="entry name" value="NUDIX HYDROLASE"/>
    <property type="match status" value="1"/>
</dbReference>
<dbReference type="EMBL" id="JACHFJ010000008">
    <property type="protein sequence ID" value="MBB5373616.1"/>
    <property type="molecule type" value="Genomic_DNA"/>
</dbReference>
<comment type="caution">
    <text evidence="9">The sequence shown here is derived from an EMBL/GenBank/DDBJ whole genome shotgun (WGS) entry which is preliminary data.</text>
</comment>
<evidence type="ECO:0000256" key="1">
    <source>
        <dbReference type="ARBA" id="ARBA00001936"/>
    </source>
</evidence>
<evidence type="ECO:0000256" key="5">
    <source>
        <dbReference type="ARBA" id="ARBA00022842"/>
    </source>
</evidence>
<evidence type="ECO:0000256" key="7">
    <source>
        <dbReference type="SAM" id="MobiDB-lite"/>
    </source>
</evidence>